<name>A0A0A8ZZ84_ARUDO</name>
<organism evidence="1">
    <name type="scientific">Arundo donax</name>
    <name type="common">Giant reed</name>
    <name type="synonym">Donax arundinaceus</name>
    <dbReference type="NCBI Taxonomy" id="35708"/>
    <lineage>
        <taxon>Eukaryota</taxon>
        <taxon>Viridiplantae</taxon>
        <taxon>Streptophyta</taxon>
        <taxon>Embryophyta</taxon>
        <taxon>Tracheophyta</taxon>
        <taxon>Spermatophyta</taxon>
        <taxon>Magnoliopsida</taxon>
        <taxon>Liliopsida</taxon>
        <taxon>Poales</taxon>
        <taxon>Poaceae</taxon>
        <taxon>PACMAD clade</taxon>
        <taxon>Arundinoideae</taxon>
        <taxon>Arundineae</taxon>
        <taxon>Arundo</taxon>
    </lineage>
</organism>
<dbReference type="EMBL" id="GBRH01253181">
    <property type="protein sequence ID" value="JAD44714.1"/>
    <property type="molecule type" value="Transcribed_RNA"/>
</dbReference>
<proteinExistence type="predicted"/>
<protein>
    <submittedName>
        <fullName evidence="1">Uncharacterized protein</fullName>
    </submittedName>
</protein>
<reference evidence="1" key="1">
    <citation type="submission" date="2014-09" db="EMBL/GenBank/DDBJ databases">
        <authorList>
            <person name="Magalhaes I.L.F."/>
            <person name="Oliveira U."/>
            <person name="Santos F.R."/>
            <person name="Vidigal T.H.D.A."/>
            <person name="Brescovit A.D."/>
            <person name="Santos A.J."/>
        </authorList>
    </citation>
    <scope>NUCLEOTIDE SEQUENCE</scope>
    <source>
        <tissue evidence="1">Shoot tissue taken approximately 20 cm above the soil surface</tissue>
    </source>
</reference>
<accession>A0A0A8ZZ84</accession>
<dbReference type="AlphaFoldDB" id="A0A0A8ZZ84"/>
<sequence length="21" mass="2441">MLWSLAHNLARLKSEIFGLKL</sequence>
<reference evidence="1" key="2">
    <citation type="journal article" date="2015" name="Data Brief">
        <title>Shoot transcriptome of the giant reed, Arundo donax.</title>
        <authorList>
            <person name="Barrero R.A."/>
            <person name="Guerrero F.D."/>
            <person name="Moolhuijzen P."/>
            <person name="Goolsby J.A."/>
            <person name="Tidwell J."/>
            <person name="Bellgard S.E."/>
            <person name="Bellgard M.I."/>
        </authorList>
    </citation>
    <scope>NUCLEOTIDE SEQUENCE</scope>
    <source>
        <tissue evidence="1">Shoot tissue taken approximately 20 cm above the soil surface</tissue>
    </source>
</reference>
<evidence type="ECO:0000313" key="1">
    <source>
        <dbReference type="EMBL" id="JAD44714.1"/>
    </source>
</evidence>